<feature type="transmembrane region" description="Helical" evidence="6">
    <location>
        <begin position="374"/>
        <end position="398"/>
    </location>
</feature>
<feature type="transmembrane region" description="Helical" evidence="6">
    <location>
        <begin position="464"/>
        <end position="490"/>
    </location>
</feature>
<feature type="domain" description="ABC3 transporter permease C-terminal" evidence="7">
    <location>
        <begin position="768"/>
        <end position="880"/>
    </location>
</feature>
<evidence type="ECO:0000256" key="6">
    <source>
        <dbReference type="SAM" id="Phobius"/>
    </source>
</evidence>
<reference evidence="9 10" key="1">
    <citation type="submission" date="2021-01" db="EMBL/GenBank/DDBJ databases">
        <title>Chryseolinea sp. Jin1 Genome sequencing and assembly.</title>
        <authorList>
            <person name="Kim I."/>
        </authorList>
    </citation>
    <scope>NUCLEOTIDE SEQUENCE [LARGE SCALE GENOMIC DNA]</scope>
    <source>
        <strain evidence="9 10">Jin1</strain>
    </source>
</reference>
<feature type="transmembrane region" description="Helical" evidence="6">
    <location>
        <begin position="95"/>
        <end position="118"/>
    </location>
</feature>
<dbReference type="InterPro" id="IPR003838">
    <property type="entry name" value="ABC3_permease_C"/>
</dbReference>
<evidence type="ECO:0000256" key="5">
    <source>
        <dbReference type="ARBA" id="ARBA00023136"/>
    </source>
</evidence>
<feature type="transmembrane region" description="Helical" evidence="6">
    <location>
        <begin position="764"/>
        <end position="789"/>
    </location>
</feature>
<dbReference type="InterPro" id="IPR050250">
    <property type="entry name" value="Macrolide_Exporter_MacB"/>
</dbReference>
<dbReference type="Proteomes" id="UP000613030">
    <property type="component" value="Unassembled WGS sequence"/>
</dbReference>
<feature type="domain" description="ABC3 transporter permease C-terminal" evidence="7">
    <location>
        <begin position="379"/>
        <end position="494"/>
    </location>
</feature>
<feature type="transmembrane region" description="Helical" evidence="6">
    <location>
        <begin position="848"/>
        <end position="868"/>
    </location>
</feature>
<dbReference type="Pfam" id="PF02687">
    <property type="entry name" value="FtsX"/>
    <property type="match status" value="2"/>
</dbReference>
<comment type="caution">
    <text evidence="9">The sequence shown here is derived from an EMBL/GenBank/DDBJ whole genome shotgun (WGS) entry which is preliminary data.</text>
</comment>
<keyword evidence="4 6" id="KW-1133">Transmembrane helix</keyword>
<accession>A0ABS1KZN4</accession>
<dbReference type="PANTHER" id="PTHR30572:SF18">
    <property type="entry name" value="ABC-TYPE MACROLIDE FAMILY EXPORT SYSTEM PERMEASE COMPONENT 2"/>
    <property type="match status" value="1"/>
</dbReference>
<comment type="subcellular location">
    <subcellularLocation>
        <location evidence="1">Cell membrane</location>
        <topology evidence="1">Multi-pass membrane protein</topology>
    </subcellularLocation>
</comment>
<evidence type="ECO:0000256" key="2">
    <source>
        <dbReference type="ARBA" id="ARBA00022475"/>
    </source>
</evidence>
<evidence type="ECO:0000256" key="1">
    <source>
        <dbReference type="ARBA" id="ARBA00004651"/>
    </source>
</evidence>
<feature type="transmembrane region" description="Helical" evidence="6">
    <location>
        <begin position="419"/>
        <end position="444"/>
    </location>
</feature>
<keyword evidence="2" id="KW-1003">Cell membrane</keyword>
<dbReference type="Pfam" id="PF12704">
    <property type="entry name" value="MacB_PCD"/>
    <property type="match status" value="2"/>
</dbReference>
<sequence>METSNHPPRLALRFVKWICPAHLYEGIEGDLLEAFDADVVALGERKARWQLRRRALGFFRPGIILRNRFTLSFMSMIMVRNYFTVATRNISRRKAYSFINAFGLSTGIAFCLLIYLFINDERSFDQFHENKDRLFRMKANVYRGHREGESKSPYFEMAHMSLGLAPALKSEVPGVQYATHFCQSRALLKHDDKIFNEAIAYVDADFFSMFSFPLQEGNAAKLFSTPDEVVLTPALARKYFGREDVLGQTLLVGTKPFTVMGIVQEPPANSSLQFGVLLPMQSWGAYNPYNLEHWINQGFPTFVQLQANANAQAFRASIEKITEKYLGDEMVKWREQEKLSADVPVYEMGFTKITDIHLEKAIAWDNVSDAQYSWILSGVALLILCIACINYISLALTSSAKRRMEVGIRKSMGAFQKQLVYQFGVESILLAFLSMIIGLAMVVLALPAFNSFTGKAVHLGARDLAMFIAVALGFALLVGLVAGSYPAFYLSRFKPAQVLKGQFTSRLTAGFSRPLVVMQFVLSSFLIISSVIMYRQMEFITTKDLGYNQHQVVIIPTQAGWDENSARVVDNFRARALQHPSVSMVSATDNPFAGFEYMIFGYAVKGENKAIYGYTIDPYYLQMLNIPVVQGRGFSPDMPADTVNTIVVNEALVRDMKWKDPIGQYLNFHASDPTSKGAQVIGVVKDFHFLSLEETIKPMFFSIDKNNGRADKILVKVAPQDMDLTLDQLQKDFAAVAPDKPFEYSFLDENVAKQYAAYARWMNIMGFSTAFAILISCLGLFGLAGINALNRTKEIGIRKVMGADMKTIFILLNRQYVWLALLAFVIAVPLSTYAMNRWLNNFQFHITLQWPLFVGSMAIGLLVALAAVSYHALKAARINPADTLKYE</sequence>
<evidence type="ECO:0000259" key="8">
    <source>
        <dbReference type="Pfam" id="PF12704"/>
    </source>
</evidence>
<evidence type="ECO:0000313" key="10">
    <source>
        <dbReference type="Proteomes" id="UP000613030"/>
    </source>
</evidence>
<dbReference type="InterPro" id="IPR025857">
    <property type="entry name" value="MacB_PCD"/>
</dbReference>
<dbReference type="NCBIfam" id="NF038404">
    <property type="entry name" value="perm_prefix_2"/>
    <property type="match status" value="1"/>
</dbReference>
<evidence type="ECO:0000256" key="3">
    <source>
        <dbReference type="ARBA" id="ARBA00022692"/>
    </source>
</evidence>
<proteinExistence type="predicted"/>
<organism evidence="9 10">
    <name type="scientific">Chryseolinea lacunae</name>
    <dbReference type="NCBI Taxonomy" id="2801331"/>
    <lineage>
        <taxon>Bacteria</taxon>
        <taxon>Pseudomonadati</taxon>
        <taxon>Bacteroidota</taxon>
        <taxon>Cytophagia</taxon>
        <taxon>Cytophagales</taxon>
        <taxon>Fulvivirgaceae</taxon>
        <taxon>Chryseolinea</taxon>
    </lineage>
</organism>
<evidence type="ECO:0000256" key="4">
    <source>
        <dbReference type="ARBA" id="ARBA00022989"/>
    </source>
</evidence>
<dbReference type="EMBL" id="JAERRB010000013">
    <property type="protein sequence ID" value="MBL0744925.1"/>
    <property type="molecule type" value="Genomic_DNA"/>
</dbReference>
<evidence type="ECO:0000259" key="7">
    <source>
        <dbReference type="Pfam" id="PF02687"/>
    </source>
</evidence>
<protein>
    <submittedName>
        <fullName evidence="9">ABC transporter permease</fullName>
    </submittedName>
</protein>
<dbReference type="RefSeq" id="WP_202014953.1">
    <property type="nucleotide sequence ID" value="NZ_JAERRB010000013.1"/>
</dbReference>
<feature type="transmembrane region" description="Helical" evidence="6">
    <location>
        <begin position="816"/>
        <end position="836"/>
    </location>
</feature>
<evidence type="ECO:0000313" key="9">
    <source>
        <dbReference type="EMBL" id="MBL0744925.1"/>
    </source>
</evidence>
<feature type="domain" description="MacB-like periplasmic core" evidence="8">
    <location>
        <begin position="97"/>
        <end position="320"/>
    </location>
</feature>
<dbReference type="InterPro" id="IPR047699">
    <property type="entry name" value="Permease_put_prefix"/>
</dbReference>
<keyword evidence="10" id="KW-1185">Reference proteome</keyword>
<name>A0ABS1KZN4_9BACT</name>
<gene>
    <name evidence="9" type="ORF">JI741_27080</name>
</gene>
<feature type="transmembrane region" description="Helical" evidence="6">
    <location>
        <begin position="511"/>
        <end position="534"/>
    </location>
</feature>
<dbReference type="PANTHER" id="PTHR30572">
    <property type="entry name" value="MEMBRANE COMPONENT OF TRANSPORTER-RELATED"/>
    <property type="match status" value="1"/>
</dbReference>
<feature type="domain" description="MacB-like periplasmic core" evidence="8">
    <location>
        <begin position="552"/>
        <end position="730"/>
    </location>
</feature>
<keyword evidence="5 6" id="KW-0472">Membrane</keyword>
<keyword evidence="3 6" id="KW-0812">Transmembrane</keyword>